<accession>A0A3M4XX80</accession>
<reference evidence="1 2" key="1">
    <citation type="submission" date="2018-08" db="EMBL/GenBank/DDBJ databases">
        <title>Recombination of ecologically and evolutionarily significant loci maintains genetic cohesion in the Pseudomonas syringae species complex.</title>
        <authorList>
            <person name="Dillon M."/>
            <person name="Thakur S."/>
            <person name="Almeida R.N.D."/>
            <person name="Weir B.S."/>
            <person name="Guttman D.S."/>
        </authorList>
    </citation>
    <scope>NUCLEOTIDE SEQUENCE [LARGE SCALE GENOMIC DNA]</scope>
    <source>
        <strain evidence="1 2">ICMP 4996</strain>
    </source>
</reference>
<protein>
    <submittedName>
        <fullName evidence="1">Uncharacterized protein</fullName>
    </submittedName>
</protein>
<comment type="caution">
    <text evidence="1">The sequence shown here is derived from an EMBL/GenBank/DDBJ whole genome shotgun (WGS) entry which is preliminary data.</text>
</comment>
<name>A0A3M4XX80_9PSED</name>
<dbReference type="Proteomes" id="UP000268004">
    <property type="component" value="Unassembled WGS sequence"/>
</dbReference>
<organism evidence="1 2">
    <name type="scientific">Pseudomonas coronafaciens pv. striafaciens</name>
    <dbReference type="NCBI Taxonomy" id="235276"/>
    <lineage>
        <taxon>Bacteria</taxon>
        <taxon>Pseudomonadati</taxon>
        <taxon>Pseudomonadota</taxon>
        <taxon>Gammaproteobacteria</taxon>
        <taxon>Pseudomonadales</taxon>
        <taxon>Pseudomonadaceae</taxon>
        <taxon>Pseudomonas</taxon>
        <taxon>Pseudomonas coronafaciens</taxon>
    </lineage>
</organism>
<evidence type="ECO:0000313" key="1">
    <source>
        <dbReference type="EMBL" id="RMR80142.1"/>
    </source>
</evidence>
<dbReference type="AlphaFoldDB" id="A0A3M4XX80"/>
<evidence type="ECO:0000313" key="2">
    <source>
        <dbReference type="Proteomes" id="UP000268004"/>
    </source>
</evidence>
<gene>
    <name evidence="1" type="ORF">ALP78_102593</name>
</gene>
<dbReference type="EMBL" id="RBSD01000205">
    <property type="protein sequence ID" value="RMR80142.1"/>
    <property type="molecule type" value="Genomic_DNA"/>
</dbReference>
<sequence length="51" mass="5539">MPTPRGHAVLDAPRPVLDDVLPAERQTLNDPLLPQPLVQRVAADAQTFGQL</sequence>
<proteinExistence type="predicted"/>